<dbReference type="PANTHER" id="PTHR19139">
    <property type="entry name" value="AQUAPORIN TRANSPORTER"/>
    <property type="match status" value="1"/>
</dbReference>
<evidence type="ECO:0000256" key="9">
    <source>
        <dbReference type="SAM" id="Phobius"/>
    </source>
</evidence>
<name>A0AAV2II21_LYMST</name>
<evidence type="ECO:0000256" key="3">
    <source>
        <dbReference type="ARBA" id="ARBA00022448"/>
    </source>
</evidence>
<comment type="caution">
    <text evidence="10">The sequence shown here is derived from an EMBL/GenBank/DDBJ whole genome shotgun (WGS) entry which is preliminary data.</text>
</comment>
<feature type="non-terminal residue" evidence="10">
    <location>
        <position position="288"/>
    </location>
</feature>
<proteinExistence type="inferred from homology"/>
<keyword evidence="5 8" id="KW-0812">Transmembrane</keyword>
<feature type="transmembrane region" description="Helical" evidence="9">
    <location>
        <begin position="210"/>
        <end position="227"/>
    </location>
</feature>
<dbReference type="CDD" id="cd00333">
    <property type="entry name" value="MIP"/>
    <property type="match status" value="1"/>
</dbReference>
<comment type="similarity">
    <text evidence="2 8">Belongs to the MIP/aquaporin (TC 1.A.8) family.</text>
</comment>
<evidence type="ECO:0000256" key="1">
    <source>
        <dbReference type="ARBA" id="ARBA00004651"/>
    </source>
</evidence>
<keyword evidence="11" id="KW-1185">Reference proteome</keyword>
<feature type="transmembrane region" description="Helical" evidence="9">
    <location>
        <begin position="169"/>
        <end position="190"/>
    </location>
</feature>
<dbReference type="Proteomes" id="UP001497497">
    <property type="component" value="Unassembled WGS sequence"/>
</dbReference>
<evidence type="ECO:0000256" key="5">
    <source>
        <dbReference type="ARBA" id="ARBA00022692"/>
    </source>
</evidence>
<dbReference type="PRINTS" id="PR00783">
    <property type="entry name" value="MINTRINSICP"/>
</dbReference>
<keyword evidence="4" id="KW-1003">Cell membrane</keyword>
<comment type="subcellular location">
    <subcellularLocation>
        <location evidence="1">Cell membrane</location>
        <topology evidence="1">Multi-pass membrane protein</topology>
    </subcellularLocation>
</comment>
<evidence type="ECO:0000256" key="6">
    <source>
        <dbReference type="ARBA" id="ARBA00022989"/>
    </source>
</evidence>
<keyword evidence="6 9" id="KW-1133">Transmembrane helix</keyword>
<keyword evidence="7 9" id="KW-0472">Membrane</keyword>
<dbReference type="Gene3D" id="1.20.1080.10">
    <property type="entry name" value="Glycerol uptake facilitator protein"/>
    <property type="match status" value="1"/>
</dbReference>
<evidence type="ECO:0000313" key="11">
    <source>
        <dbReference type="Proteomes" id="UP001497497"/>
    </source>
</evidence>
<dbReference type="Pfam" id="PF00230">
    <property type="entry name" value="MIP"/>
    <property type="match status" value="1"/>
</dbReference>
<dbReference type="EMBL" id="CAXITT010000617">
    <property type="protein sequence ID" value="CAL1544368.1"/>
    <property type="molecule type" value="Genomic_DNA"/>
</dbReference>
<dbReference type="SUPFAM" id="SSF81338">
    <property type="entry name" value="Aquaporin-like"/>
    <property type="match status" value="1"/>
</dbReference>
<organism evidence="10 11">
    <name type="scientific">Lymnaea stagnalis</name>
    <name type="common">Great pond snail</name>
    <name type="synonym">Helix stagnalis</name>
    <dbReference type="NCBI Taxonomy" id="6523"/>
    <lineage>
        <taxon>Eukaryota</taxon>
        <taxon>Metazoa</taxon>
        <taxon>Spiralia</taxon>
        <taxon>Lophotrochozoa</taxon>
        <taxon>Mollusca</taxon>
        <taxon>Gastropoda</taxon>
        <taxon>Heterobranchia</taxon>
        <taxon>Euthyneura</taxon>
        <taxon>Panpulmonata</taxon>
        <taxon>Hygrophila</taxon>
        <taxon>Lymnaeoidea</taxon>
        <taxon>Lymnaeidae</taxon>
        <taxon>Lymnaea</taxon>
    </lineage>
</organism>
<evidence type="ECO:0000256" key="7">
    <source>
        <dbReference type="ARBA" id="ARBA00023136"/>
    </source>
</evidence>
<feature type="transmembrane region" description="Helical" evidence="9">
    <location>
        <begin position="21"/>
        <end position="44"/>
    </location>
</feature>
<feature type="transmembrane region" description="Helical" evidence="9">
    <location>
        <begin position="50"/>
        <end position="68"/>
    </location>
</feature>
<dbReference type="InterPro" id="IPR000425">
    <property type="entry name" value="MIP"/>
</dbReference>
<sequence length="288" mass="30758">MLQFTSLLKLDEVSNLRCVKSAAAETLGTAILVLMGCGPAGTLAPESSTMAVAFCFGLGLALSIWVFGQVSGAHVNPAVTLGFFVTGHIGILKSSVYILSQTFGAVLGAGIIRLTVPEPLRGVIGSTTLTEGVEQWQGFIIEMVTTFLLVMTVFASCDRLRTDHSGSTALSIGFCATVCIAWSGVLTGGSMNPARSFGPAVWTGIWENHWIYWTAPITGGMMAALLYQKVFDEKVPEVNQDLHFSQHKLNTSDVKREGFLDHTIVVDGPGALPFQDSPQGGRFNFKHG</sequence>
<dbReference type="InterPro" id="IPR034294">
    <property type="entry name" value="Aquaporin_transptr"/>
</dbReference>
<dbReference type="InterPro" id="IPR023271">
    <property type="entry name" value="Aquaporin-like"/>
</dbReference>
<evidence type="ECO:0000256" key="4">
    <source>
        <dbReference type="ARBA" id="ARBA00022475"/>
    </source>
</evidence>
<dbReference type="NCBIfam" id="TIGR00861">
    <property type="entry name" value="MIP"/>
    <property type="match status" value="1"/>
</dbReference>
<evidence type="ECO:0000313" key="10">
    <source>
        <dbReference type="EMBL" id="CAL1544368.1"/>
    </source>
</evidence>
<dbReference type="GO" id="GO:0005886">
    <property type="term" value="C:plasma membrane"/>
    <property type="evidence" value="ECO:0007669"/>
    <property type="project" value="UniProtKB-SubCell"/>
</dbReference>
<dbReference type="AlphaFoldDB" id="A0AAV2II21"/>
<dbReference type="InterPro" id="IPR022357">
    <property type="entry name" value="MIP_CS"/>
</dbReference>
<accession>A0AAV2II21</accession>
<feature type="transmembrane region" description="Helical" evidence="9">
    <location>
        <begin position="136"/>
        <end position="157"/>
    </location>
</feature>
<keyword evidence="3 8" id="KW-0813">Transport</keyword>
<dbReference type="GO" id="GO:0015250">
    <property type="term" value="F:water channel activity"/>
    <property type="evidence" value="ECO:0007669"/>
    <property type="project" value="TreeGrafter"/>
</dbReference>
<dbReference type="PANTHER" id="PTHR19139:SF199">
    <property type="entry name" value="MIP17260P"/>
    <property type="match status" value="1"/>
</dbReference>
<dbReference type="PROSITE" id="PS00221">
    <property type="entry name" value="MIP"/>
    <property type="match status" value="1"/>
</dbReference>
<gene>
    <name evidence="10" type="ORF">GSLYS_00017881001</name>
</gene>
<evidence type="ECO:0000256" key="2">
    <source>
        <dbReference type="ARBA" id="ARBA00006175"/>
    </source>
</evidence>
<reference evidence="10 11" key="1">
    <citation type="submission" date="2024-04" db="EMBL/GenBank/DDBJ databases">
        <authorList>
            <consortium name="Genoscope - CEA"/>
            <person name="William W."/>
        </authorList>
    </citation>
    <scope>NUCLEOTIDE SEQUENCE [LARGE SCALE GENOMIC DNA]</scope>
</reference>
<evidence type="ECO:0000256" key="8">
    <source>
        <dbReference type="RuleBase" id="RU000477"/>
    </source>
</evidence>
<protein>
    <submittedName>
        <fullName evidence="10">Uncharacterized protein</fullName>
    </submittedName>
</protein>